<keyword evidence="1" id="KW-0732">Signal</keyword>
<proteinExistence type="predicted"/>
<sequence>MDRWVEPKQCAALFHATLTWSTAVSLALGLRGEDDWSPLASEWNTPSDQCHRAIFIFPRTSFSIVAFAQSILTSYLDRSHLVFGQESEIYSSSSSPAFIVSISTLARCTPESTANELHMVVLIGDP</sequence>
<keyword evidence="2" id="KW-0808">Transferase</keyword>
<protein>
    <submittedName>
        <fullName evidence="2">LRR receptor-like serine threonine-protein kinase</fullName>
    </submittedName>
</protein>
<accession>A0A9E7IBC8</accession>
<organism evidence="2 3">
    <name type="scientific">Musa troglodytarum</name>
    <name type="common">fe'i banana</name>
    <dbReference type="NCBI Taxonomy" id="320322"/>
    <lineage>
        <taxon>Eukaryota</taxon>
        <taxon>Viridiplantae</taxon>
        <taxon>Streptophyta</taxon>
        <taxon>Embryophyta</taxon>
        <taxon>Tracheophyta</taxon>
        <taxon>Spermatophyta</taxon>
        <taxon>Magnoliopsida</taxon>
        <taxon>Liliopsida</taxon>
        <taxon>Zingiberales</taxon>
        <taxon>Musaceae</taxon>
        <taxon>Musa</taxon>
    </lineage>
</organism>
<name>A0A9E7IBC8_9LILI</name>
<keyword evidence="3" id="KW-1185">Reference proteome</keyword>
<dbReference type="EMBL" id="CP097511">
    <property type="protein sequence ID" value="URE49126.1"/>
    <property type="molecule type" value="Genomic_DNA"/>
</dbReference>
<dbReference type="AlphaFoldDB" id="A0A9E7IBC8"/>
<evidence type="ECO:0000313" key="2">
    <source>
        <dbReference type="EMBL" id="URE49126.1"/>
    </source>
</evidence>
<feature type="signal peptide" evidence="1">
    <location>
        <begin position="1"/>
        <end position="29"/>
    </location>
</feature>
<evidence type="ECO:0000313" key="3">
    <source>
        <dbReference type="Proteomes" id="UP001055439"/>
    </source>
</evidence>
<dbReference type="GO" id="GO:0016301">
    <property type="term" value="F:kinase activity"/>
    <property type="evidence" value="ECO:0007669"/>
    <property type="project" value="UniProtKB-KW"/>
</dbReference>
<evidence type="ECO:0000256" key="1">
    <source>
        <dbReference type="SAM" id="SignalP"/>
    </source>
</evidence>
<dbReference type="OrthoDB" id="676979at2759"/>
<gene>
    <name evidence="2" type="ORF">MUK42_25734</name>
</gene>
<reference evidence="2" key="1">
    <citation type="submission" date="2022-05" db="EMBL/GenBank/DDBJ databases">
        <title>The Musa troglodytarum L. genome provides insights into the mechanism of non-climacteric behaviour and enrichment of carotenoids.</title>
        <authorList>
            <person name="Wang J."/>
        </authorList>
    </citation>
    <scope>NUCLEOTIDE SEQUENCE</scope>
    <source>
        <tissue evidence="2">Leaf</tissue>
    </source>
</reference>
<keyword evidence="2" id="KW-0675">Receptor</keyword>
<dbReference type="Proteomes" id="UP001055439">
    <property type="component" value="Chromosome 9"/>
</dbReference>
<keyword evidence="2" id="KW-0418">Kinase</keyword>
<feature type="chain" id="PRO_5038586631" evidence="1">
    <location>
        <begin position="30"/>
        <end position="126"/>
    </location>
</feature>